<dbReference type="Pfam" id="PF19086">
    <property type="entry name" value="Terpene_syn_C_2"/>
    <property type="match status" value="1"/>
</dbReference>
<organism evidence="2 3">
    <name type="scientific">Penicillium brasilianum</name>
    <dbReference type="NCBI Taxonomy" id="104259"/>
    <lineage>
        <taxon>Eukaryota</taxon>
        <taxon>Fungi</taxon>
        <taxon>Dikarya</taxon>
        <taxon>Ascomycota</taxon>
        <taxon>Pezizomycotina</taxon>
        <taxon>Eurotiomycetes</taxon>
        <taxon>Eurotiomycetidae</taxon>
        <taxon>Eurotiales</taxon>
        <taxon>Aspergillaceae</taxon>
        <taxon>Penicillium</taxon>
    </lineage>
</organism>
<proteinExistence type="predicted"/>
<dbReference type="PROSITE" id="PS50921">
    <property type="entry name" value="ANTAR"/>
    <property type="match status" value="1"/>
</dbReference>
<dbReference type="Gene3D" id="1.10.600.10">
    <property type="entry name" value="Farnesyl Diphosphate Synthase"/>
    <property type="match status" value="1"/>
</dbReference>
<dbReference type="Proteomes" id="UP000190744">
    <property type="component" value="Unassembled WGS sequence"/>
</dbReference>
<evidence type="ECO:0000313" key="2">
    <source>
        <dbReference type="EMBL" id="OOQ81614.1"/>
    </source>
</evidence>
<gene>
    <name evidence="2" type="ORF">PEBR_42252</name>
</gene>
<dbReference type="SUPFAM" id="SSF48576">
    <property type="entry name" value="Terpenoid synthases"/>
    <property type="match status" value="1"/>
</dbReference>
<accession>A0A1S9R7Y4</accession>
<evidence type="ECO:0000259" key="1">
    <source>
        <dbReference type="PROSITE" id="PS50921"/>
    </source>
</evidence>
<comment type="caution">
    <text evidence="2">The sequence shown here is derived from an EMBL/GenBank/DDBJ whole genome shotgun (WGS) entry which is preliminary data.</text>
</comment>
<protein>
    <recommendedName>
        <fullName evidence="1">ANTAR domain-containing protein</fullName>
    </recommendedName>
</protein>
<dbReference type="EMBL" id="LJBN01000242">
    <property type="protein sequence ID" value="OOQ81614.1"/>
    <property type="molecule type" value="Genomic_DNA"/>
</dbReference>
<sequence length="314" mass="36769">MDSTMEYLYSHAVPLEEVRKDGCFTVLPVRRHKNPDIVTEAEQQARDEWDFFIGDGTSTSTKGSENTTAGPWDSLVIPECRPELLIHFDKADRMPRKEAHEQLNLPLNHVLQVAHLNAEPKTPMEKLFFPRLQKLLDYDFNRASLLFEGWRHWLQNADTKDEQTLESLEKYLLYREINVAFLPYSNLTILSMMLDISEEQRDRISDFRSVAARSYALTNDYWSWAKELRESNEGKQRMFNAVSIVMRKQEIPEGEALEIVRNLAIHYEKRLLSLRDALLSQGDNSRDFERYLDAHIWLCSGNSYWSASCDRYHS</sequence>
<name>A0A1S9R7Y4_PENBI</name>
<dbReference type="InterPro" id="IPR008949">
    <property type="entry name" value="Isoprenoid_synthase_dom_sf"/>
</dbReference>
<evidence type="ECO:0000313" key="3">
    <source>
        <dbReference type="Proteomes" id="UP000190744"/>
    </source>
</evidence>
<feature type="domain" description="ANTAR" evidence="1">
    <location>
        <begin position="218"/>
        <end position="279"/>
    </location>
</feature>
<dbReference type="AlphaFoldDB" id="A0A1S9R7Y4"/>
<reference evidence="3" key="1">
    <citation type="submission" date="2015-09" db="EMBL/GenBank/DDBJ databases">
        <authorList>
            <person name="Fill T.P."/>
            <person name="Baretta J.F."/>
            <person name="de Almeida L.G."/>
            <person name="Rocha M."/>
            <person name="de Souza D.H."/>
            <person name="Malavazi I."/>
            <person name="Cerdeira L.T."/>
            <person name="Hong H."/>
            <person name="Samborskyy M."/>
            <person name="de Vasconcelos A.T."/>
            <person name="Leadlay P."/>
            <person name="Rodrigues-Filho E."/>
        </authorList>
    </citation>
    <scope>NUCLEOTIDE SEQUENCE [LARGE SCALE GENOMIC DNA]</scope>
    <source>
        <strain evidence="3">LaBioMMi 136</strain>
    </source>
</reference>
<dbReference type="GO" id="GO:0003723">
    <property type="term" value="F:RNA binding"/>
    <property type="evidence" value="ECO:0007669"/>
    <property type="project" value="InterPro"/>
</dbReference>
<dbReference type="InterPro" id="IPR005561">
    <property type="entry name" value="ANTAR"/>
</dbReference>